<evidence type="ECO:0000313" key="2">
    <source>
        <dbReference type="Proteomes" id="UP001177023"/>
    </source>
</evidence>
<dbReference type="EMBL" id="CATQJA010002663">
    <property type="protein sequence ID" value="CAJ0581825.1"/>
    <property type="molecule type" value="Genomic_DNA"/>
</dbReference>
<proteinExistence type="predicted"/>
<feature type="non-terminal residue" evidence="1">
    <location>
        <position position="1"/>
    </location>
</feature>
<reference evidence="1" key="1">
    <citation type="submission" date="2023-06" db="EMBL/GenBank/DDBJ databases">
        <authorList>
            <person name="Delattre M."/>
        </authorList>
    </citation>
    <scope>NUCLEOTIDE SEQUENCE</scope>
    <source>
        <strain evidence="1">AF72</strain>
    </source>
</reference>
<comment type="caution">
    <text evidence="1">The sequence shown here is derived from an EMBL/GenBank/DDBJ whole genome shotgun (WGS) entry which is preliminary data.</text>
</comment>
<dbReference type="Proteomes" id="UP001177023">
    <property type="component" value="Unassembled WGS sequence"/>
</dbReference>
<organism evidence="1 2">
    <name type="scientific">Mesorhabditis spiculigera</name>
    <dbReference type="NCBI Taxonomy" id="96644"/>
    <lineage>
        <taxon>Eukaryota</taxon>
        <taxon>Metazoa</taxon>
        <taxon>Ecdysozoa</taxon>
        <taxon>Nematoda</taxon>
        <taxon>Chromadorea</taxon>
        <taxon>Rhabditida</taxon>
        <taxon>Rhabditina</taxon>
        <taxon>Rhabditomorpha</taxon>
        <taxon>Rhabditoidea</taxon>
        <taxon>Rhabditidae</taxon>
        <taxon>Mesorhabditinae</taxon>
        <taxon>Mesorhabditis</taxon>
    </lineage>
</organism>
<dbReference type="AlphaFoldDB" id="A0AA36GDY8"/>
<sequence>MTKPRRRRGFQFRPWGKRPGRTEITEVRKNGSRIGEAAEVVNEAIVIARNFTIFRPVGAVSHQCHQRFSEGGNEDLFVIVDRSTGASVPVWALPTRDGASIQPAMTEPASLQPKIVQQGLSELHEYPTPNSAGIMQIEVTLSYGLRPGWLTTIEQAVVHFYSGNPNRSGQDANSIAEYLERKLGGFWSVLVVDDPASAAFTVSRQPIYVMLQINGGEGLLISSTGAPGMRAYEIPFRQGARRR</sequence>
<protein>
    <submittedName>
        <fullName evidence="1">Uncharacterized protein</fullName>
    </submittedName>
</protein>
<evidence type="ECO:0000313" key="1">
    <source>
        <dbReference type="EMBL" id="CAJ0581825.1"/>
    </source>
</evidence>
<name>A0AA36GDY8_9BILA</name>
<accession>A0AA36GDY8</accession>
<gene>
    <name evidence="1" type="ORF">MSPICULIGERA_LOCUS19979</name>
</gene>
<keyword evidence="2" id="KW-1185">Reference proteome</keyword>